<dbReference type="InterPro" id="IPR029476">
    <property type="entry name" value="DNase_NucA_NucB"/>
</dbReference>
<dbReference type="Proteomes" id="UP000604475">
    <property type="component" value="Unassembled WGS sequence"/>
</dbReference>
<dbReference type="AlphaFoldDB" id="A0A937REU4"/>
<reference evidence="3" key="1">
    <citation type="submission" date="2020-12" db="EMBL/GenBank/DDBJ databases">
        <title>Genomic characterization of non-nitrogen-fixing Frankia strains.</title>
        <authorList>
            <person name="Carlos-Shanley C."/>
            <person name="Guerra T."/>
            <person name="Hahn D."/>
        </authorList>
    </citation>
    <scope>NUCLEOTIDE SEQUENCE</scope>
    <source>
        <strain evidence="3">CN6</strain>
    </source>
</reference>
<name>A0A937REU4_9ACTN</name>
<dbReference type="EMBL" id="JAEACQ010000194">
    <property type="protein sequence ID" value="MBL7628707.1"/>
    <property type="molecule type" value="Genomic_DNA"/>
</dbReference>
<evidence type="ECO:0000313" key="4">
    <source>
        <dbReference type="Proteomes" id="UP000604475"/>
    </source>
</evidence>
<feature type="region of interest" description="Disordered" evidence="1">
    <location>
        <begin position="1"/>
        <end position="25"/>
    </location>
</feature>
<dbReference type="RefSeq" id="WP_202999584.1">
    <property type="nucleotide sequence ID" value="NZ_JADWYU010000094.1"/>
</dbReference>
<evidence type="ECO:0000313" key="3">
    <source>
        <dbReference type="EMBL" id="MBL7628707.1"/>
    </source>
</evidence>
<keyword evidence="4" id="KW-1185">Reference proteome</keyword>
<gene>
    <name evidence="3" type="ORF">I7412_16420</name>
</gene>
<evidence type="ECO:0000259" key="2">
    <source>
        <dbReference type="Pfam" id="PF14040"/>
    </source>
</evidence>
<dbReference type="Pfam" id="PF14040">
    <property type="entry name" value="DNase_NucA_NucB"/>
    <property type="match status" value="1"/>
</dbReference>
<protein>
    <recommendedName>
        <fullName evidence="2">Deoxyribonuclease NucA/NucB domain-containing protein</fullName>
    </recommendedName>
</protein>
<accession>A0A937REU4</accession>
<organism evidence="3 4">
    <name type="scientific">Frankia nepalensis</name>
    <dbReference type="NCBI Taxonomy" id="1836974"/>
    <lineage>
        <taxon>Bacteria</taxon>
        <taxon>Bacillati</taxon>
        <taxon>Actinomycetota</taxon>
        <taxon>Actinomycetes</taxon>
        <taxon>Frankiales</taxon>
        <taxon>Frankiaceae</taxon>
        <taxon>Frankia</taxon>
    </lineage>
</organism>
<proteinExistence type="predicted"/>
<sequence>MCVEVGPPDSKARDQGRAGQVTPSSLIPPGWCADHQDGNWWALRWQGCRTTSATLVTRRTVDGATVITGEVSIRVLEFVYGDPNQTAMFYQIMVVPYAGWGDALAATITGTASTVSGCTLAAQSFPSQPLSPLNGQFRIGESSLNSTATAAGAVANCTARWNMVATVAGYPPASSPIYQQNQFRCDNAFAGRSAGCVIPWVAEEMDFNSTTTPEIASHIFQAQVSGLPGATNTTPLHRSTDTAKNDRAYNRACYQSPAVTDRSCDEYPFKSANEGLGDDPDWLNHRRTFDYCWFGLPRQTGSIGASVCMVLNTEQNIQGGTISTFYQDWRVMNGDPFWVHVNL</sequence>
<comment type="caution">
    <text evidence="3">The sequence shown here is derived from an EMBL/GenBank/DDBJ whole genome shotgun (WGS) entry which is preliminary data.</text>
</comment>
<feature type="domain" description="Deoxyribonuclease NucA/NucB" evidence="2">
    <location>
        <begin position="238"/>
        <end position="339"/>
    </location>
</feature>
<evidence type="ECO:0000256" key="1">
    <source>
        <dbReference type="SAM" id="MobiDB-lite"/>
    </source>
</evidence>